<dbReference type="EMBL" id="AK422937">
    <property type="protein sequence ID" value="BAN41381.1"/>
    <property type="molecule type" value="mRNA"/>
</dbReference>
<dbReference type="Pfam" id="PF14200">
    <property type="entry name" value="RicinB_lectin_2"/>
    <property type="match status" value="1"/>
</dbReference>
<dbReference type="InterPro" id="IPR000772">
    <property type="entry name" value="Ricin_B_lectin"/>
</dbReference>
<evidence type="ECO:0000313" key="2">
    <source>
        <dbReference type="EMBL" id="BAN41381.1"/>
    </source>
</evidence>
<feature type="domain" description="Ricin B lectin" evidence="1">
    <location>
        <begin position="136"/>
        <end position="230"/>
    </location>
</feature>
<proteinExistence type="evidence at transcript level"/>
<dbReference type="CDD" id="cd00161">
    <property type="entry name" value="beta-trefoil_Ricin-like"/>
    <property type="match status" value="1"/>
</dbReference>
<organism evidence="2">
    <name type="scientific">Entamoeba invadens</name>
    <dbReference type="NCBI Taxonomy" id="33085"/>
    <lineage>
        <taxon>Eukaryota</taxon>
        <taxon>Amoebozoa</taxon>
        <taxon>Evosea</taxon>
        <taxon>Archamoebae</taxon>
        <taxon>Mastigamoebida</taxon>
        <taxon>Entamoebidae</taxon>
        <taxon>Entamoeba</taxon>
    </lineage>
</organism>
<dbReference type="Gene3D" id="2.80.10.50">
    <property type="match status" value="1"/>
</dbReference>
<dbReference type="InterPro" id="IPR035992">
    <property type="entry name" value="Ricin_B-like_lectins"/>
</dbReference>
<reference evidence="2" key="1">
    <citation type="submission" date="2012-06" db="EMBL/GenBank/DDBJ databases">
        <title>Short 5' UTR of Entamoeba genes.</title>
        <authorList>
            <person name="Hiranuka K."/>
            <person name="Kumagai M."/>
            <person name="Wakaguri H."/>
            <person name="Suzuki Y."/>
            <person name="Sugano S."/>
            <person name="Watanabe J."/>
            <person name="Makioka A."/>
        </authorList>
    </citation>
    <scope>NUCLEOTIDE SEQUENCE</scope>
    <source>
        <strain evidence="2">IP1</strain>
    </source>
</reference>
<name>S0B4D6_ENTIV</name>
<sequence>MFQKHERSEYVSCASSCLSLLTSLKCYPECTLSQDVVLSQIHTLQNLLQECSVQPEYSMIMTRENELFEERLLAAERESKVIYEMEKDKEYILPNILTKEAYEISPTHCDGLCIDIPRGSADDNTKICLWTKQQAKNQLFQFVPFRSQGHPNCVLIQNLSTGKYLGVAKGKKEKVGESVKQTNNNKNLEENHWTLKMTENGNVNILCAHSLFCLDVVKGGKKAGTELCVWNTGNQQNQKFALTKAKDQNAVMQLKRQLAEKEVS</sequence>
<dbReference type="VEuPathDB" id="AmoebaDB:EIN_507350"/>
<dbReference type="AlphaFoldDB" id="S0B4D6"/>
<dbReference type="SUPFAM" id="SSF50370">
    <property type="entry name" value="Ricin B-like lectins"/>
    <property type="match status" value="1"/>
</dbReference>
<protein>
    <recommendedName>
        <fullName evidence="1">Ricin B lectin domain-containing protein</fullName>
    </recommendedName>
</protein>
<accession>S0B4D6</accession>
<evidence type="ECO:0000259" key="1">
    <source>
        <dbReference type="Pfam" id="PF14200"/>
    </source>
</evidence>